<keyword evidence="4" id="KW-1185">Reference proteome</keyword>
<reference evidence="3 4" key="1">
    <citation type="submission" date="2023-03" db="EMBL/GenBank/DDBJ databases">
        <title>Roseibium porphyridii sp. nov. and Roseibium rhodosorbium sp. nov. isolated from marine algae, Porphyridium cruentum and Rhodosorus marinus, respectively.</title>
        <authorList>
            <person name="Lee M.W."/>
            <person name="Choi B.J."/>
            <person name="Lee J.K."/>
            <person name="Choi D.G."/>
            <person name="Baek J.H."/>
            <person name="Bayburt H."/>
            <person name="Kim J.M."/>
            <person name="Han D.M."/>
            <person name="Kim K.H."/>
            <person name="Jeon C.O."/>
        </authorList>
    </citation>
    <scope>NUCLEOTIDE SEQUENCE [LARGE SCALE GENOMIC DNA]</scope>
    <source>
        <strain evidence="3 4">KMA01</strain>
    </source>
</reference>
<comment type="similarity">
    <text evidence="1">Belongs to the universal stress protein A family.</text>
</comment>
<dbReference type="Pfam" id="PF00582">
    <property type="entry name" value="Usp"/>
    <property type="match status" value="1"/>
</dbReference>
<dbReference type="SUPFAM" id="SSF52402">
    <property type="entry name" value="Adenine nucleotide alpha hydrolases-like"/>
    <property type="match status" value="1"/>
</dbReference>
<feature type="domain" description="UspA" evidence="2">
    <location>
        <begin position="1"/>
        <end position="138"/>
    </location>
</feature>
<evidence type="ECO:0000313" key="3">
    <source>
        <dbReference type="EMBL" id="WFE88169.1"/>
    </source>
</evidence>
<organism evidence="3 4">
    <name type="scientific">Roseibium porphyridii</name>
    <dbReference type="NCBI Taxonomy" id="2866279"/>
    <lineage>
        <taxon>Bacteria</taxon>
        <taxon>Pseudomonadati</taxon>
        <taxon>Pseudomonadota</taxon>
        <taxon>Alphaproteobacteria</taxon>
        <taxon>Hyphomicrobiales</taxon>
        <taxon>Stappiaceae</taxon>
        <taxon>Roseibium</taxon>
    </lineage>
</organism>
<evidence type="ECO:0000259" key="2">
    <source>
        <dbReference type="Pfam" id="PF00582"/>
    </source>
</evidence>
<dbReference type="PRINTS" id="PR01438">
    <property type="entry name" value="UNVRSLSTRESS"/>
</dbReference>
<evidence type="ECO:0000313" key="4">
    <source>
        <dbReference type="Proteomes" id="UP001209803"/>
    </source>
</evidence>
<accession>A0ABY8EYT7</accession>
<dbReference type="InterPro" id="IPR006016">
    <property type="entry name" value="UspA"/>
</dbReference>
<dbReference type="EMBL" id="CP120863">
    <property type="protein sequence ID" value="WFE88169.1"/>
    <property type="molecule type" value="Genomic_DNA"/>
</dbReference>
<evidence type="ECO:0000256" key="1">
    <source>
        <dbReference type="ARBA" id="ARBA00008791"/>
    </source>
</evidence>
<protein>
    <submittedName>
        <fullName evidence="3">Universal stress protein</fullName>
    </submittedName>
</protein>
<dbReference type="CDD" id="cd00293">
    <property type="entry name" value="USP-like"/>
    <property type="match status" value="1"/>
</dbReference>
<dbReference type="Proteomes" id="UP001209803">
    <property type="component" value="Chromosome"/>
</dbReference>
<proteinExistence type="inferred from homology"/>
<dbReference type="Gene3D" id="3.40.50.620">
    <property type="entry name" value="HUPs"/>
    <property type="match status" value="1"/>
</dbReference>
<gene>
    <name evidence="3" type="ORF">K1718_18620</name>
</gene>
<dbReference type="RefSeq" id="WP_265681236.1">
    <property type="nucleotide sequence ID" value="NZ_CP120863.1"/>
</dbReference>
<dbReference type="InterPro" id="IPR006015">
    <property type="entry name" value="Universal_stress_UspA"/>
</dbReference>
<dbReference type="InterPro" id="IPR014729">
    <property type="entry name" value="Rossmann-like_a/b/a_fold"/>
</dbReference>
<name>A0ABY8EYT7_9HYPH</name>
<sequence length="138" mass="14489">MAQSILIPVDLAHKDALSKAVSVAGDLAKLGDGAKLTLIGVTSSAVTEAAHNPVEFKKNLEAYAREVSQDIGHPVETRSMIDNDVAVDLGNVLIKAAEDMGVDLIVMASHIPGLLEHIFASNAGYVASHAKCSVYVVR</sequence>